<dbReference type="PANTHER" id="PTHR23131:SF0">
    <property type="entry name" value="ENDORIBONUCLEASE LACTB2"/>
    <property type="match status" value="1"/>
</dbReference>
<dbReference type="Gene3D" id="1.10.10.10">
    <property type="entry name" value="Winged helix-like DNA-binding domain superfamily/Winged helix DNA-binding domain"/>
    <property type="match status" value="1"/>
</dbReference>
<comment type="caution">
    <text evidence="2">The sequence shown here is derived from an EMBL/GenBank/DDBJ whole genome shotgun (WGS) entry which is preliminary data.</text>
</comment>
<evidence type="ECO:0000313" key="2">
    <source>
        <dbReference type="EMBL" id="KRO40751.1"/>
    </source>
</evidence>
<name>A0A0R2PRD2_9GAMM</name>
<dbReference type="PANTHER" id="PTHR23131">
    <property type="entry name" value="ENDORIBONUCLEASE LACTB2"/>
    <property type="match status" value="1"/>
</dbReference>
<proteinExistence type="predicted"/>
<dbReference type="InterPro" id="IPR036388">
    <property type="entry name" value="WH-like_DNA-bd_sf"/>
</dbReference>
<reference evidence="3" key="1">
    <citation type="submission" date="2015-10" db="EMBL/GenBank/DDBJ databases">
        <title>Metagenome-Assembled Genomes uncover a global brackish microbiome.</title>
        <authorList>
            <person name="Hugerth L.W."/>
            <person name="Larsson J."/>
            <person name="Alneberg J."/>
            <person name="Lindh M.V."/>
            <person name="Legrand C."/>
            <person name="Pinhassi J."/>
            <person name="Andersson A."/>
        </authorList>
    </citation>
    <scope>NUCLEOTIDE SEQUENCE [LARGE SCALE GENOMIC DNA]</scope>
</reference>
<gene>
    <name evidence="2" type="ORF">ABR63_01430</name>
</gene>
<keyword evidence="2" id="KW-0378">Hydrolase</keyword>
<dbReference type="GO" id="GO:0016787">
    <property type="term" value="F:hydrolase activity"/>
    <property type="evidence" value="ECO:0007669"/>
    <property type="project" value="UniProtKB-KW"/>
</dbReference>
<evidence type="ECO:0000259" key="1">
    <source>
        <dbReference type="SMART" id="SM00849"/>
    </source>
</evidence>
<dbReference type="SUPFAM" id="SSF56281">
    <property type="entry name" value="Metallo-hydrolase/oxidoreductase"/>
    <property type="match status" value="1"/>
</dbReference>
<dbReference type="CDD" id="cd16278">
    <property type="entry name" value="metallo-hydrolase-like_MBL-fold"/>
    <property type="match status" value="1"/>
</dbReference>
<dbReference type="InterPro" id="IPR001279">
    <property type="entry name" value="Metallo-B-lactamas"/>
</dbReference>
<dbReference type="InterPro" id="IPR041516">
    <property type="entry name" value="LACTB2_WH"/>
</dbReference>
<dbReference type="EMBL" id="LIAV01000066">
    <property type="protein sequence ID" value="KRO40751.1"/>
    <property type="molecule type" value="Genomic_DNA"/>
</dbReference>
<dbReference type="InterPro" id="IPR050662">
    <property type="entry name" value="Sec-metab_biosynth-thioest"/>
</dbReference>
<feature type="domain" description="Metallo-beta-lactamase" evidence="1">
    <location>
        <begin position="23"/>
        <end position="186"/>
    </location>
</feature>
<dbReference type="AlphaFoldDB" id="A0A0R2PRD2"/>
<evidence type="ECO:0000313" key="3">
    <source>
        <dbReference type="Proteomes" id="UP000050874"/>
    </source>
</evidence>
<accession>A0A0R2PRD2</accession>
<protein>
    <submittedName>
        <fullName evidence="2">MBL fold metallo-hydrolase</fullName>
    </submittedName>
</protein>
<dbReference type="InterPro" id="IPR036866">
    <property type="entry name" value="RibonucZ/Hydroxyglut_hydro"/>
</dbReference>
<dbReference type="SMART" id="SM00849">
    <property type="entry name" value="Lactamase_B"/>
    <property type="match status" value="1"/>
</dbReference>
<sequence>MKKHKSIIQRVTAPNGSMFTGPGTNSYLIGVNDMTLVDPGPKIDKHLSHLLQLGANNIKRILVTHTHPDHSPGAKVLADKLGVPLMGRLVAKDDSRQDKTFKPDRVLHHGDIITTEEYSIEVLHTPGHASNHLCYLIKEEETLLTGDHIMNGSTVVIAHPDGSMKEYLDSLALLKNYQFTRIGPGHGDFLGDPFEVVDWIIAHRLKREQKVVEKLMLLASCSSDELVKEVYDDVDSKLHPIALWSLEAHLVKLQDDQIADFHELHKTWSLISDL</sequence>
<dbReference type="Pfam" id="PF17778">
    <property type="entry name" value="WHD_BLACT"/>
    <property type="match status" value="1"/>
</dbReference>
<organism evidence="2 3">
    <name type="scientific">SAR86 cluster bacterium BACL1 MAG-120920-bin57</name>
    <dbReference type="NCBI Taxonomy" id="1655571"/>
    <lineage>
        <taxon>Bacteria</taxon>
        <taxon>Pseudomonadati</taxon>
        <taxon>Pseudomonadota</taxon>
        <taxon>Gammaproteobacteria</taxon>
        <taxon>SAR86 cluster</taxon>
    </lineage>
</organism>
<dbReference type="Proteomes" id="UP000050874">
    <property type="component" value="Unassembled WGS sequence"/>
</dbReference>
<dbReference type="Pfam" id="PF00753">
    <property type="entry name" value="Lactamase_B"/>
    <property type="match status" value="1"/>
</dbReference>
<dbReference type="Gene3D" id="3.60.15.10">
    <property type="entry name" value="Ribonuclease Z/Hydroxyacylglutathione hydrolase-like"/>
    <property type="match status" value="1"/>
</dbReference>